<gene>
    <name evidence="2" type="ORF">JOF55_001249</name>
</gene>
<evidence type="ECO:0000313" key="2">
    <source>
        <dbReference type="EMBL" id="MDR7301068.1"/>
    </source>
</evidence>
<feature type="region of interest" description="Disordered" evidence="1">
    <location>
        <begin position="320"/>
        <end position="343"/>
    </location>
</feature>
<evidence type="ECO:0000256" key="1">
    <source>
        <dbReference type="SAM" id="MobiDB-lite"/>
    </source>
</evidence>
<proteinExistence type="predicted"/>
<accession>A0AAE3Z9Z8</accession>
<feature type="compositionally biased region" description="Basic and acidic residues" evidence="1">
    <location>
        <begin position="122"/>
        <end position="133"/>
    </location>
</feature>
<sequence>MNDETVVPLRPGFDNEFRGFNRKQVLEHIELLEDQVKMLTTDRDEAMRLNEDQRRITDETRHQLEATTTELRRIETSETGLPHATRRMQNMLIMADEEANAIRENARRDAETIRGTASTEAEQTRSEAESKAGALRRECAELVNDLEQKRNQLEEQHTAQMAEIESQREEMRRSAHEKYEEAMSAAHRDSTELLRQTQQRCQEMEAASQAYHASAMEDIETRAAKLEDFRQRILEILRSMYEFSGTNHATIAQQVTTDRSAASDMDPARDQSRGNVAESTDESGKRLHIPIQAGHDGAQGGQGQLPVSAVTDDDVVHEELPLGTRPRTHAGFGHPVRPVEQRS</sequence>
<dbReference type="RefSeq" id="WP_310270877.1">
    <property type="nucleotide sequence ID" value="NZ_JAVDXW010000001.1"/>
</dbReference>
<keyword evidence="2" id="KW-0131">Cell cycle</keyword>
<reference evidence="2" key="1">
    <citation type="submission" date="2023-07" db="EMBL/GenBank/DDBJ databases">
        <title>Sequencing the genomes of 1000 actinobacteria strains.</title>
        <authorList>
            <person name="Klenk H.-P."/>
        </authorList>
    </citation>
    <scope>NUCLEOTIDE SEQUENCE</scope>
    <source>
        <strain evidence="2">DSM 45977</strain>
    </source>
</reference>
<comment type="caution">
    <text evidence="2">The sequence shown here is derived from an EMBL/GenBank/DDBJ whole genome shotgun (WGS) entry which is preliminary data.</text>
</comment>
<evidence type="ECO:0000313" key="3">
    <source>
        <dbReference type="Proteomes" id="UP001180845"/>
    </source>
</evidence>
<keyword evidence="2" id="KW-0132">Cell division</keyword>
<name>A0AAE3Z9Z8_9ACTN</name>
<dbReference type="AlphaFoldDB" id="A0AAE3Z9Z8"/>
<organism evidence="2 3">
    <name type="scientific">Haloactinomyces albus</name>
    <dbReference type="NCBI Taxonomy" id="1352928"/>
    <lineage>
        <taxon>Bacteria</taxon>
        <taxon>Bacillati</taxon>
        <taxon>Actinomycetota</taxon>
        <taxon>Actinomycetes</taxon>
        <taxon>Actinopolysporales</taxon>
        <taxon>Actinopolysporaceae</taxon>
        <taxon>Haloactinomyces</taxon>
    </lineage>
</organism>
<feature type="region of interest" description="Disordered" evidence="1">
    <location>
        <begin position="107"/>
        <end position="133"/>
    </location>
</feature>
<keyword evidence="3" id="KW-1185">Reference proteome</keyword>
<dbReference type="GO" id="GO:0051301">
    <property type="term" value="P:cell division"/>
    <property type="evidence" value="ECO:0007669"/>
    <property type="project" value="UniProtKB-KW"/>
</dbReference>
<protein>
    <submittedName>
        <fullName evidence="2">Cell division septum initiation protein DivIVA</fullName>
    </submittedName>
</protein>
<feature type="region of interest" description="Disordered" evidence="1">
    <location>
        <begin position="256"/>
        <end position="284"/>
    </location>
</feature>
<dbReference type="EMBL" id="JAVDXW010000001">
    <property type="protein sequence ID" value="MDR7301068.1"/>
    <property type="molecule type" value="Genomic_DNA"/>
</dbReference>
<dbReference type="Proteomes" id="UP001180845">
    <property type="component" value="Unassembled WGS sequence"/>
</dbReference>